<reference evidence="2" key="1">
    <citation type="journal article" date="2021" name="PeerJ">
        <title>Extensive microbial diversity within the chicken gut microbiome revealed by metagenomics and culture.</title>
        <authorList>
            <person name="Gilroy R."/>
            <person name="Ravi A."/>
            <person name="Getino M."/>
            <person name="Pursley I."/>
            <person name="Horton D.L."/>
            <person name="Alikhan N.F."/>
            <person name="Baker D."/>
            <person name="Gharbi K."/>
            <person name="Hall N."/>
            <person name="Watson M."/>
            <person name="Adriaenssens E.M."/>
            <person name="Foster-Nyarko E."/>
            <person name="Jarju S."/>
            <person name="Secka A."/>
            <person name="Antonio M."/>
            <person name="Oren A."/>
            <person name="Chaudhuri R.R."/>
            <person name="La Ragione R."/>
            <person name="Hildebrand F."/>
            <person name="Pallen M.J."/>
        </authorList>
    </citation>
    <scope>NUCLEOTIDE SEQUENCE</scope>
    <source>
        <strain evidence="2">1282</strain>
    </source>
</reference>
<feature type="transmembrane region" description="Helical" evidence="1">
    <location>
        <begin position="105"/>
        <end position="123"/>
    </location>
</feature>
<protein>
    <submittedName>
        <fullName evidence="2">Uncharacterized protein</fullName>
    </submittedName>
</protein>
<evidence type="ECO:0000313" key="3">
    <source>
        <dbReference type="Proteomes" id="UP000823915"/>
    </source>
</evidence>
<accession>A0A9D1YB43</accession>
<dbReference type="AlphaFoldDB" id="A0A9D1YB43"/>
<gene>
    <name evidence="2" type="ORF">H9838_00885</name>
</gene>
<feature type="transmembrane region" description="Helical" evidence="1">
    <location>
        <begin position="39"/>
        <end position="60"/>
    </location>
</feature>
<keyword evidence="1" id="KW-1133">Transmembrane helix</keyword>
<proteinExistence type="predicted"/>
<feature type="transmembrane region" description="Helical" evidence="1">
    <location>
        <begin position="206"/>
        <end position="224"/>
    </location>
</feature>
<comment type="caution">
    <text evidence="2">The sequence shown here is derived from an EMBL/GenBank/DDBJ whole genome shotgun (WGS) entry which is preliminary data.</text>
</comment>
<dbReference type="EMBL" id="DXDU01000010">
    <property type="protein sequence ID" value="HIY25712.1"/>
    <property type="molecule type" value="Genomic_DNA"/>
</dbReference>
<reference evidence="2" key="2">
    <citation type="submission" date="2021-04" db="EMBL/GenBank/DDBJ databases">
        <authorList>
            <person name="Gilroy R."/>
        </authorList>
    </citation>
    <scope>NUCLEOTIDE SEQUENCE</scope>
    <source>
        <strain evidence="2">1282</strain>
    </source>
</reference>
<keyword evidence="1" id="KW-0812">Transmembrane</keyword>
<feature type="transmembrane region" description="Helical" evidence="1">
    <location>
        <begin position="143"/>
        <end position="163"/>
    </location>
</feature>
<name>A0A9D1YB43_9FIRM</name>
<evidence type="ECO:0000313" key="2">
    <source>
        <dbReference type="EMBL" id="HIY25712.1"/>
    </source>
</evidence>
<feature type="transmembrane region" description="Helical" evidence="1">
    <location>
        <begin position="175"/>
        <end position="194"/>
    </location>
</feature>
<sequence length="278" mass="32719">MNFIEEGFEWAVDKTAQLMEWIGSRVMPPWYNLIYGHDISILVGMLLLIVAAGACAIASFKSHAYSEEQAQELSGVRAWWYRWRHPKEISDSSDWGAYYSLICKCFYYPMVIYFFMGHTPFLLKRIPLEETVFFTFRDVTDGLQFVFFFLLIRCAAVIVSDVLRLRFIKLLKFFLYNAAAISAGTLACMILNWMGEISETNLLLKLVYLIVWFFLTTLPMVYFWICMFLPLYQLVMPLLTPFAFIYGIIKTSLDNEEKFSNWVRDNHFFLWLQFFVDG</sequence>
<organism evidence="2 3">
    <name type="scientific">Candidatus Acutalibacter pullistercoris</name>
    <dbReference type="NCBI Taxonomy" id="2838418"/>
    <lineage>
        <taxon>Bacteria</taxon>
        <taxon>Bacillati</taxon>
        <taxon>Bacillota</taxon>
        <taxon>Clostridia</taxon>
        <taxon>Eubacteriales</taxon>
        <taxon>Acutalibacteraceae</taxon>
        <taxon>Acutalibacter</taxon>
    </lineage>
</organism>
<keyword evidence="1" id="KW-0472">Membrane</keyword>
<evidence type="ECO:0000256" key="1">
    <source>
        <dbReference type="SAM" id="Phobius"/>
    </source>
</evidence>
<dbReference type="Proteomes" id="UP000823915">
    <property type="component" value="Unassembled WGS sequence"/>
</dbReference>